<accession>A0A1G9W3A8</accession>
<keyword evidence="2" id="KW-1185">Reference proteome</keyword>
<proteinExistence type="predicted"/>
<protein>
    <submittedName>
        <fullName evidence="1">Uncharacterized protein</fullName>
    </submittedName>
</protein>
<dbReference type="AlphaFoldDB" id="A0A1G9W3A8"/>
<feature type="non-terminal residue" evidence="1">
    <location>
        <position position="1"/>
    </location>
</feature>
<gene>
    <name evidence="1" type="ORF">SAMN05421823_1331</name>
</gene>
<name>A0A1G9W3A8_9BACT</name>
<sequence length="26" mass="3037">NFLAFDGQKIEAPNSYLVLYETTKKF</sequence>
<reference evidence="1 2" key="1">
    <citation type="submission" date="2016-10" db="EMBL/GenBank/DDBJ databases">
        <authorList>
            <person name="de Groot N.N."/>
        </authorList>
    </citation>
    <scope>NUCLEOTIDE SEQUENCE [LARGE SCALE GENOMIC DNA]</scope>
    <source>
        <strain evidence="1 2">DSM 25186</strain>
    </source>
</reference>
<evidence type="ECO:0000313" key="2">
    <source>
        <dbReference type="Proteomes" id="UP000198510"/>
    </source>
</evidence>
<dbReference type="Proteomes" id="UP000198510">
    <property type="component" value="Unassembled WGS sequence"/>
</dbReference>
<organism evidence="1 2">
    <name type="scientific">Catalinimonas alkaloidigena</name>
    <dbReference type="NCBI Taxonomy" id="1075417"/>
    <lineage>
        <taxon>Bacteria</taxon>
        <taxon>Pseudomonadati</taxon>
        <taxon>Bacteroidota</taxon>
        <taxon>Cytophagia</taxon>
        <taxon>Cytophagales</taxon>
        <taxon>Catalimonadaceae</taxon>
        <taxon>Catalinimonas</taxon>
    </lineage>
</organism>
<dbReference type="EMBL" id="FNFO01000033">
    <property type="protein sequence ID" value="SDM79028.1"/>
    <property type="molecule type" value="Genomic_DNA"/>
</dbReference>
<evidence type="ECO:0000313" key="1">
    <source>
        <dbReference type="EMBL" id="SDM79028.1"/>
    </source>
</evidence>